<dbReference type="PANTHER" id="PTHR30572">
    <property type="entry name" value="MEMBRANE COMPONENT OF TRANSPORTER-RELATED"/>
    <property type="match status" value="1"/>
</dbReference>
<dbReference type="InterPro" id="IPR003838">
    <property type="entry name" value="ABC3_permease_C"/>
</dbReference>
<dbReference type="InterPro" id="IPR025857">
    <property type="entry name" value="MacB_PCD"/>
</dbReference>
<name>A0A6I4NSM2_9MICO</name>
<dbReference type="Pfam" id="PF12704">
    <property type="entry name" value="MacB_PCD"/>
    <property type="match status" value="1"/>
</dbReference>
<comment type="similarity">
    <text evidence="6">Belongs to the ABC-4 integral membrane protein family.</text>
</comment>
<organism evidence="10 11">
    <name type="scientific">Agromyces seonyuensis</name>
    <dbReference type="NCBI Taxonomy" id="2662446"/>
    <lineage>
        <taxon>Bacteria</taxon>
        <taxon>Bacillati</taxon>
        <taxon>Actinomycetota</taxon>
        <taxon>Actinomycetes</taxon>
        <taxon>Micrococcales</taxon>
        <taxon>Microbacteriaceae</taxon>
        <taxon>Agromyces</taxon>
    </lineage>
</organism>
<dbReference type="GO" id="GO:0005886">
    <property type="term" value="C:plasma membrane"/>
    <property type="evidence" value="ECO:0007669"/>
    <property type="project" value="UniProtKB-SubCell"/>
</dbReference>
<dbReference type="Proteomes" id="UP000438182">
    <property type="component" value="Unassembled WGS sequence"/>
</dbReference>
<keyword evidence="4 7" id="KW-1133">Transmembrane helix</keyword>
<feature type="transmembrane region" description="Helical" evidence="7">
    <location>
        <begin position="345"/>
        <end position="372"/>
    </location>
</feature>
<dbReference type="InterPro" id="IPR050250">
    <property type="entry name" value="Macrolide_Exporter_MacB"/>
</dbReference>
<keyword evidence="5 7" id="KW-0472">Membrane</keyword>
<feature type="transmembrane region" description="Helical" evidence="7">
    <location>
        <begin position="392"/>
        <end position="414"/>
    </location>
</feature>
<evidence type="ECO:0000256" key="1">
    <source>
        <dbReference type="ARBA" id="ARBA00004651"/>
    </source>
</evidence>
<dbReference type="GO" id="GO:0022857">
    <property type="term" value="F:transmembrane transporter activity"/>
    <property type="evidence" value="ECO:0007669"/>
    <property type="project" value="TreeGrafter"/>
</dbReference>
<gene>
    <name evidence="10" type="ORF">GB864_00900</name>
</gene>
<feature type="transmembrane region" description="Helical" evidence="7">
    <location>
        <begin position="297"/>
        <end position="324"/>
    </location>
</feature>
<proteinExistence type="inferred from homology"/>
<evidence type="ECO:0000256" key="5">
    <source>
        <dbReference type="ARBA" id="ARBA00023136"/>
    </source>
</evidence>
<comment type="subcellular location">
    <subcellularLocation>
        <location evidence="1">Cell membrane</location>
        <topology evidence="1">Multi-pass membrane protein</topology>
    </subcellularLocation>
</comment>
<feature type="domain" description="ABC3 transporter permease C-terminal" evidence="8">
    <location>
        <begin position="304"/>
        <end position="427"/>
    </location>
</feature>
<comment type="caution">
    <text evidence="10">The sequence shown here is derived from an EMBL/GenBank/DDBJ whole genome shotgun (WGS) entry which is preliminary data.</text>
</comment>
<accession>A0A6I4NSM2</accession>
<evidence type="ECO:0000256" key="4">
    <source>
        <dbReference type="ARBA" id="ARBA00022989"/>
    </source>
</evidence>
<protein>
    <submittedName>
        <fullName evidence="10">FtsX-like permease family protein</fullName>
    </submittedName>
</protein>
<evidence type="ECO:0000259" key="9">
    <source>
        <dbReference type="Pfam" id="PF12704"/>
    </source>
</evidence>
<dbReference type="RefSeq" id="WP_160422398.1">
    <property type="nucleotide sequence ID" value="NZ_WSTA01000002.1"/>
</dbReference>
<feature type="transmembrane region" description="Helical" evidence="7">
    <location>
        <begin position="21"/>
        <end position="42"/>
    </location>
</feature>
<reference evidence="10 11" key="1">
    <citation type="submission" date="2019-12" db="EMBL/GenBank/DDBJ databases">
        <authorList>
            <person name="Kim Y.S."/>
        </authorList>
    </citation>
    <scope>NUCLEOTIDE SEQUENCE [LARGE SCALE GENOMIC DNA]</scope>
    <source>
        <strain evidence="10 11">MMS17-SY077</strain>
    </source>
</reference>
<evidence type="ECO:0000256" key="6">
    <source>
        <dbReference type="ARBA" id="ARBA00038076"/>
    </source>
</evidence>
<dbReference type="PANTHER" id="PTHR30572:SF4">
    <property type="entry name" value="ABC TRANSPORTER PERMEASE YTRF"/>
    <property type="match status" value="1"/>
</dbReference>
<evidence type="ECO:0000259" key="8">
    <source>
        <dbReference type="Pfam" id="PF02687"/>
    </source>
</evidence>
<dbReference type="Pfam" id="PF02687">
    <property type="entry name" value="FtsX"/>
    <property type="match status" value="1"/>
</dbReference>
<dbReference type="AlphaFoldDB" id="A0A6I4NSM2"/>
<feature type="domain" description="MacB-like periplasmic core" evidence="9">
    <location>
        <begin position="21"/>
        <end position="268"/>
    </location>
</feature>
<evidence type="ECO:0000313" key="11">
    <source>
        <dbReference type="Proteomes" id="UP000438182"/>
    </source>
</evidence>
<keyword evidence="11" id="KW-1185">Reference proteome</keyword>
<dbReference type="EMBL" id="WSTA01000002">
    <property type="protein sequence ID" value="MWB97121.1"/>
    <property type="molecule type" value="Genomic_DNA"/>
</dbReference>
<keyword evidence="2" id="KW-1003">Cell membrane</keyword>
<evidence type="ECO:0000256" key="7">
    <source>
        <dbReference type="SAM" id="Phobius"/>
    </source>
</evidence>
<sequence>MKTADVLGTAVGNTFRSRTRTILTILAIFIGGFTLTITTGLGTGINQYIDQTVAGIGAEDVMTVTHEQADAGLDSGPTEYDPDAVELNGPGGATAPGRSAIDPITADDLDMIAGIDGVESVEPSKRVSVDYAQVGDGTPYTMSVGTFVPGMEVELAAGSQPDLDATANEIAIPVDYVEAFGFDSDADAVGATIELGLTDAVGGTHVVDAEIVGVSEAGLAGSLGASPNPALTDALYEAQQTGAPAAQAERYGSAIVRFDPAAGDDATQALKDDLADAGFAATTVEDQIGAFKTVIDAIVLVLNAFAVIALVAAGFGIVNTLLMSVQERTREIGLMKAMGMSSGKVFGLFSTEATFIGLLGAAVGVGAGMAVGLGLGNVLATTLFADLPGLMLFAYEPLGVLSIVLLIMAIAFLAGTIPAARAARQDPIESLRYE</sequence>
<evidence type="ECO:0000313" key="10">
    <source>
        <dbReference type="EMBL" id="MWB97121.1"/>
    </source>
</evidence>
<evidence type="ECO:0000256" key="2">
    <source>
        <dbReference type="ARBA" id="ARBA00022475"/>
    </source>
</evidence>
<evidence type="ECO:0000256" key="3">
    <source>
        <dbReference type="ARBA" id="ARBA00022692"/>
    </source>
</evidence>
<keyword evidence="3 7" id="KW-0812">Transmembrane</keyword>